<evidence type="ECO:0000256" key="3">
    <source>
        <dbReference type="ARBA" id="ARBA00022679"/>
    </source>
</evidence>
<evidence type="ECO:0000256" key="4">
    <source>
        <dbReference type="ARBA" id="ARBA00022801"/>
    </source>
</evidence>
<dbReference type="SUPFAM" id="SSF54001">
    <property type="entry name" value="Cysteine proteinases"/>
    <property type="match status" value="1"/>
</dbReference>
<dbReference type="GO" id="GO:0005737">
    <property type="term" value="C:cytoplasm"/>
    <property type="evidence" value="ECO:0007669"/>
    <property type="project" value="TreeGrafter"/>
</dbReference>
<dbReference type="OrthoDB" id="421951at2759"/>
<gene>
    <name evidence="8" type="ORF">Poli38472_007285</name>
</gene>
<dbReference type="EMBL" id="SPLM01000110">
    <property type="protein sequence ID" value="TMW59140.1"/>
    <property type="molecule type" value="Genomic_DNA"/>
</dbReference>
<dbReference type="Proteomes" id="UP000794436">
    <property type="component" value="Unassembled WGS sequence"/>
</dbReference>
<reference evidence="8" key="1">
    <citation type="submission" date="2019-03" db="EMBL/GenBank/DDBJ databases">
        <title>Long read genome sequence of the mycoparasitic Pythium oligandrum ATCC 38472 isolated from sugarbeet rhizosphere.</title>
        <authorList>
            <person name="Gaulin E."/>
        </authorList>
    </citation>
    <scope>NUCLEOTIDE SEQUENCE</scope>
    <source>
        <strain evidence="8">ATCC 38472_TT</strain>
    </source>
</reference>
<dbReference type="GO" id="GO:0008970">
    <property type="term" value="F:phospholipase A1 activity"/>
    <property type="evidence" value="ECO:0007669"/>
    <property type="project" value="TreeGrafter"/>
</dbReference>
<evidence type="ECO:0000256" key="5">
    <source>
        <dbReference type="ARBA" id="ARBA00023098"/>
    </source>
</evidence>
<dbReference type="Pfam" id="PF04970">
    <property type="entry name" value="LRAT"/>
    <property type="match status" value="1"/>
</dbReference>
<dbReference type="PANTHER" id="PTHR13943">
    <property type="entry name" value="HRAS-LIKE SUPPRESSOR - RELATED"/>
    <property type="match status" value="1"/>
</dbReference>
<proteinExistence type="inferred from homology"/>
<sequence>MLQRGDVIRFASSSGSFHHLAIYVDNNSMIHLCRDGVTYTIRQDPVDAYASRQDTQPLCVSPEMDRHMLQRHNVRPFTAETIVRRARRRLGEQGLYLLEDNCEHFVTWVRYGKRVSLQASQAVFAVILGAAFGGSVLGLPGVFVGAMAALLGRFGGSSSSASTECAS</sequence>
<evidence type="ECO:0000313" key="9">
    <source>
        <dbReference type="Proteomes" id="UP000794436"/>
    </source>
</evidence>
<comment type="caution">
    <text evidence="8">The sequence shown here is derived from an EMBL/GenBank/DDBJ whole genome shotgun (WGS) entry which is preliminary data.</text>
</comment>
<dbReference type="PROSITE" id="PS51934">
    <property type="entry name" value="LRAT"/>
    <property type="match status" value="1"/>
</dbReference>
<keyword evidence="6" id="KW-0472">Membrane</keyword>
<dbReference type="InterPro" id="IPR038765">
    <property type="entry name" value="Papain-like_cys_pep_sf"/>
</dbReference>
<evidence type="ECO:0000259" key="7">
    <source>
        <dbReference type="PROSITE" id="PS51934"/>
    </source>
</evidence>
<accession>A0A8K1C9T8</accession>
<dbReference type="GO" id="GO:0070292">
    <property type="term" value="P:N-acylphosphatidylethanolamine metabolic process"/>
    <property type="evidence" value="ECO:0007669"/>
    <property type="project" value="TreeGrafter"/>
</dbReference>
<keyword evidence="3" id="KW-0808">Transferase</keyword>
<evidence type="ECO:0000313" key="8">
    <source>
        <dbReference type="EMBL" id="TMW59140.1"/>
    </source>
</evidence>
<evidence type="ECO:0000256" key="2">
    <source>
        <dbReference type="ARBA" id="ARBA00013278"/>
    </source>
</evidence>
<keyword evidence="6" id="KW-1133">Transmembrane helix</keyword>
<dbReference type="GO" id="GO:0004623">
    <property type="term" value="F:phospholipase A2 activity"/>
    <property type="evidence" value="ECO:0007669"/>
    <property type="project" value="UniProtKB-EC"/>
</dbReference>
<dbReference type="GO" id="GO:0016410">
    <property type="term" value="F:N-acyltransferase activity"/>
    <property type="evidence" value="ECO:0007669"/>
    <property type="project" value="TreeGrafter"/>
</dbReference>
<evidence type="ECO:0000256" key="1">
    <source>
        <dbReference type="ARBA" id="ARBA00007824"/>
    </source>
</evidence>
<keyword evidence="5" id="KW-0443">Lipid metabolism</keyword>
<protein>
    <recommendedName>
        <fullName evidence="2">phospholipase A2</fullName>
        <ecNumber evidence="2">3.1.1.4</ecNumber>
    </recommendedName>
</protein>
<organism evidence="8 9">
    <name type="scientific">Pythium oligandrum</name>
    <name type="common">Mycoparasitic fungus</name>
    <dbReference type="NCBI Taxonomy" id="41045"/>
    <lineage>
        <taxon>Eukaryota</taxon>
        <taxon>Sar</taxon>
        <taxon>Stramenopiles</taxon>
        <taxon>Oomycota</taxon>
        <taxon>Peronosporomycetes</taxon>
        <taxon>Pythiales</taxon>
        <taxon>Pythiaceae</taxon>
        <taxon>Pythium</taxon>
    </lineage>
</organism>
<dbReference type="PANTHER" id="PTHR13943:SF77">
    <property type="entry name" value="LRAT DOMAIN-CONTAINING PROTEIN"/>
    <property type="match status" value="1"/>
</dbReference>
<evidence type="ECO:0000256" key="6">
    <source>
        <dbReference type="SAM" id="Phobius"/>
    </source>
</evidence>
<dbReference type="InterPro" id="IPR007053">
    <property type="entry name" value="LRAT_dom"/>
</dbReference>
<keyword evidence="6" id="KW-0812">Transmembrane</keyword>
<name>A0A8K1C9T8_PYTOL</name>
<dbReference type="AlphaFoldDB" id="A0A8K1C9T8"/>
<dbReference type="EC" id="3.1.1.4" evidence="2"/>
<dbReference type="Gene3D" id="3.90.1720.10">
    <property type="entry name" value="endopeptidase domain like (from Nostoc punctiforme)"/>
    <property type="match status" value="1"/>
</dbReference>
<feature type="transmembrane region" description="Helical" evidence="6">
    <location>
        <begin position="122"/>
        <end position="151"/>
    </location>
</feature>
<keyword evidence="9" id="KW-1185">Reference proteome</keyword>
<dbReference type="InterPro" id="IPR051496">
    <property type="entry name" value="H-rev107_PLA/AT"/>
</dbReference>
<feature type="domain" description="LRAT" evidence="7">
    <location>
        <begin position="9"/>
        <end position="118"/>
    </location>
</feature>
<comment type="similarity">
    <text evidence="1">Belongs to the H-rev107 family.</text>
</comment>
<keyword evidence="4" id="KW-0378">Hydrolase</keyword>